<dbReference type="CDD" id="cd00844">
    <property type="entry name" value="MPP_Dbr1_N"/>
    <property type="match status" value="1"/>
</dbReference>
<evidence type="ECO:0000256" key="5">
    <source>
        <dbReference type="ARBA" id="ARBA00006045"/>
    </source>
</evidence>
<dbReference type="GO" id="GO:0046872">
    <property type="term" value="F:metal ion binding"/>
    <property type="evidence" value="ECO:0007669"/>
    <property type="project" value="UniProtKB-KW"/>
</dbReference>
<evidence type="ECO:0000256" key="8">
    <source>
        <dbReference type="ARBA" id="ARBA00022801"/>
    </source>
</evidence>
<keyword evidence="6" id="KW-0507">mRNA processing</keyword>
<dbReference type="PANTHER" id="PTHR12849">
    <property type="entry name" value="RNA LARIAT DEBRANCHING ENZYME"/>
    <property type="match status" value="1"/>
</dbReference>
<comment type="cofactor">
    <cofactor evidence="2">
        <name>Zn(2+)</name>
        <dbReference type="ChEBI" id="CHEBI:29105"/>
    </cofactor>
</comment>
<evidence type="ECO:0000256" key="11">
    <source>
        <dbReference type="ARBA" id="ARBA00023211"/>
    </source>
</evidence>
<evidence type="ECO:0000256" key="1">
    <source>
        <dbReference type="ARBA" id="ARBA00001936"/>
    </source>
</evidence>
<dbReference type="GO" id="GO:0008419">
    <property type="term" value="F:RNA lariat debranching enzyme activity"/>
    <property type="evidence" value="ECO:0007669"/>
    <property type="project" value="UniProtKB-ARBA"/>
</dbReference>
<comment type="subcellular location">
    <subcellularLocation>
        <location evidence="4">Nucleus</location>
    </subcellularLocation>
</comment>
<keyword evidence="11" id="KW-0464">Manganese</keyword>
<dbReference type="Gene3D" id="3.60.21.10">
    <property type="match status" value="1"/>
</dbReference>
<keyword evidence="8" id="KW-0378">Hydrolase</keyword>
<feature type="region of interest" description="Disordered" evidence="13">
    <location>
        <begin position="270"/>
        <end position="290"/>
    </location>
</feature>
<keyword evidence="16" id="KW-1185">Reference proteome</keyword>
<dbReference type="PANTHER" id="PTHR12849:SF0">
    <property type="entry name" value="LARIAT DEBRANCHING ENZYME"/>
    <property type="match status" value="1"/>
</dbReference>
<evidence type="ECO:0000313" key="15">
    <source>
        <dbReference type="EMBL" id="KAK7021887.1"/>
    </source>
</evidence>
<dbReference type="InterPro" id="IPR007708">
    <property type="entry name" value="DBR1_C"/>
</dbReference>
<comment type="caution">
    <text evidence="15">The sequence shown here is derived from an EMBL/GenBank/DDBJ whole genome shotgun (WGS) entry which is preliminary data.</text>
</comment>
<dbReference type="Proteomes" id="UP001383192">
    <property type="component" value="Unassembled WGS sequence"/>
</dbReference>
<evidence type="ECO:0000256" key="7">
    <source>
        <dbReference type="ARBA" id="ARBA00022723"/>
    </source>
</evidence>
<comment type="cofactor">
    <cofactor evidence="3">
        <name>Fe(2+)</name>
        <dbReference type="ChEBI" id="CHEBI:29033"/>
    </cofactor>
</comment>
<dbReference type="Pfam" id="PF00149">
    <property type="entry name" value="Metallophos"/>
    <property type="match status" value="1"/>
</dbReference>
<evidence type="ECO:0000256" key="3">
    <source>
        <dbReference type="ARBA" id="ARBA00001954"/>
    </source>
</evidence>
<feature type="domain" description="Lariat debranching enzyme C-terminal" evidence="14">
    <location>
        <begin position="304"/>
        <end position="469"/>
    </location>
</feature>
<dbReference type="Pfam" id="PF05011">
    <property type="entry name" value="DBR1"/>
    <property type="match status" value="1"/>
</dbReference>
<keyword evidence="10" id="KW-0408">Iron</keyword>
<comment type="similarity">
    <text evidence="5">Belongs to the lariat debranching enzyme family.</text>
</comment>
<evidence type="ECO:0000256" key="2">
    <source>
        <dbReference type="ARBA" id="ARBA00001947"/>
    </source>
</evidence>
<dbReference type="SUPFAM" id="SSF56300">
    <property type="entry name" value="Metallo-dependent phosphatases"/>
    <property type="match status" value="1"/>
</dbReference>
<evidence type="ECO:0000256" key="6">
    <source>
        <dbReference type="ARBA" id="ARBA00022664"/>
    </source>
</evidence>
<dbReference type="GO" id="GO:0005634">
    <property type="term" value="C:nucleus"/>
    <property type="evidence" value="ECO:0007669"/>
    <property type="project" value="UniProtKB-SubCell"/>
</dbReference>
<accession>A0AAW0B8A5</accession>
<evidence type="ECO:0000256" key="12">
    <source>
        <dbReference type="ARBA" id="ARBA00023242"/>
    </source>
</evidence>
<name>A0AAW0B8A5_9AGAR</name>
<dbReference type="GO" id="GO:0000398">
    <property type="term" value="P:mRNA splicing, via spliceosome"/>
    <property type="evidence" value="ECO:0007669"/>
    <property type="project" value="TreeGrafter"/>
</dbReference>
<dbReference type="InterPro" id="IPR004843">
    <property type="entry name" value="Calcineurin-like_PHP"/>
</dbReference>
<keyword evidence="7" id="KW-0479">Metal-binding</keyword>
<evidence type="ECO:0000256" key="13">
    <source>
        <dbReference type="SAM" id="MobiDB-lite"/>
    </source>
</evidence>
<dbReference type="SMART" id="SM01124">
    <property type="entry name" value="DBR1"/>
    <property type="match status" value="1"/>
</dbReference>
<dbReference type="InterPro" id="IPR029052">
    <property type="entry name" value="Metallo-depent_PP-like"/>
</dbReference>
<evidence type="ECO:0000256" key="4">
    <source>
        <dbReference type="ARBA" id="ARBA00004123"/>
    </source>
</evidence>
<sequence>MKVAIEGCCHGELDNIYAHIADLEAKNHYKVDLLLICGDFQAIRNHQDLQCMAVPDKYKEIQTFFKYYTGAKRAPIPTIVIGGNHEASNYLWELYHGGWLAPNIYYLGHAGCVQFNGLRIAGASGIFKGYNFSKGFFEKLPYDKEAIRSAYHIREFNVRKLSLLSSPNIFLSHDWPVGIDQYGDYNALIKVKSHFRQEIKEGRLGSPPLMGLLRALKPEWWFSAHLHCRFEATVVHDNGGIVQPISSQGAPSMVSAKNPDEIAIEDDFDGEDAKQDPAPLPVQSNNPDEINLDDEIEDVAAPPAPAPAPPPPSITRFLALDKCLPKRKFLEVIDIPIEDTFKGPPNELVFDPEWLAVTRAFQPFFSVHRHQIPFPEEDLAREMVAKELEWVHANILKEEMMIPVNRVQQFVQTAPGPGSEGNQKFRQRESFEITLLFVQLSIFLTMEAPLYPNPQTEAYCKLLQIENKIN</sequence>
<keyword evidence="12" id="KW-0539">Nucleus</keyword>
<organism evidence="15 16">
    <name type="scientific">Paramarasmius palmivorus</name>
    <dbReference type="NCBI Taxonomy" id="297713"/>
    <lineage>
        <taxon>Eukaryota</taxon>
        <taxon>Fungi</taxon>
        <taxon>Dikarya</taxon>
        <taxon>Basidiomycota</taxon>
        <taxon>Agaricomycotina</taxon>
        <taxon>Agaricomycetes</taxon>
        <taxon>Agaricomycetidae</taxon>
        <taxon>Agaricales</taxon>
        <taxon>Marasmiineae</taxon>
        <taxon>Marasmiaceae</taxon>
        <taxon>Paramarasmius</taxon>
    </lineage>
</organism>
<dbReference type="InterPro" id="IPR041816">
    <property type="entry name" value="Dbr1_N"/>
</dbReference>
<proteinExistence type="inferred from homology"/>
<dbReference type="EMBL" id="JAYKXP010000159">
    <property type="protein sequence ID" value="KAK7021887.1"/>
    <property type="molecule type" value="Genomic_DNA"/>
</dbReference>
<protein>
    <submittedName>
        <fullName evidence="15">Lariat debranching enzyme</fullName>
    </submittedName>
</protein>
<comment type="cofactor">
    <cofactor evidence="1">
        <name>Mn(2+)</name>
        <dbReference type="ChEBI" id="CHEBI:29035"/>
    </cofactor>
</comment>
<dbReference type="FunFam" id="3.60.21.10:FF:000035">
    <property type="entry name" value="Lariat debranching enzyme"/>
    <property type="match status" value="1"/>
</dbReference>
<evidence type="ECO:0000313" key="16">
    <source>
        <dbReference type="Proteomes" id="UP001383192"/>
    </source>
</evidence>
<gene>
    <name evidence="15" type="primary">DBR1</name>
    <name evidence="15" type="ORF">VNI00_017176</name>
</gene>
<evidence type="ECO:0000259" key="14">
    <source>
        <dbReference type="SMART" id="SM01124"/>
    </source>
</evidence>
<reference evidence="15 16" key="1">
    <citation type="submission" date="2024-01" db="EMBL/GenBank/DDBJ databases">
        <title>A draft genome for a cacao thread blight-causing isolate of Paramarasmius palmivorus.</title>
        <authorList>
            <person name="Baruah I.K."/>
            <person name="Bukari Y."/>
            <person name="Amoako-Attah I."/>
            <person name="Meinhardt L.W."/>
            <person name="Bailey B.A."/>
            <person name="Cohen S.P."/>
        </authorList>
    </citation>
    <scope>NUCLEOTIDE SEQUENCE [LARGE SCALE GENOMIC DNA]</scope>
    <source>
        <strain evidence="15 16">GH-12</strain>
    </source>
</reference>
<evidence type="ECO:0000256" key="9">
    <source>
        <dbReference type="ARBA" id="ARBA00022833"/>
    </source>
</evidence>
<dbReference type="AlphaFoldDB" id="A0AAW0B8A5"/>
<evidence type="ECO:0000256" key="10">
    <source>
        <dbReference type="ARBA" id="ARBA00023004"/>
    </source>
</evidence>
<keyword evidence="9" id="KW-0862">Zinc</keyword>